<keyword evidence="5" id="KW-0614">Plasmid</keyword>
<protein>
    <recommendedName>
        <fullName evidence="4">FtsK domain-containing protein</fullName>
    </recommendedName>
</protein>
<dbReference type="PANTHER" id="PTHR22683">
    <property type="entry name" value="SPORULATION PROTEIN RELATED"/>
    <property type="match status" value="1"/>
</dbReference>
<feature type="compositionally biased region" description="Basic and acidic residues" evidence="3">
    <location>
        <begin position="1388"/>
        <end position="1399"/>
    </location>
</feature>
<feature type="region of interest" description="Disordered" evidence="3">
    <location>
        <begin position="1350"/>
        <end position="1440"/>
    </location>
</feature>
<dbReference type="Gene3D" id="3.40.50.300">
    <property type="entry name" value="P-loop containing nucleotide triphosphate hydrolases"/>
    <property type="match status" value="1"/>
</dbReference>
<dbReference type="InterPro" id="IPR027417">
    <property type="entry name" value="P-loop_NTPase"/>
</dbReference>
<dbReference type="SUPFAM" id="SSF52540">
    <property type="entry name" value="P-loop containing nucleoside triphosphate hydrolases"/>
    <property type="match status" value="1"/>
</dbReference>
<evidence type="ECO:0000256" key="1">
    <source>
        <dbReference type="ARBA" id="ARBA00022741"/>
    </source>
</evidence>
<evidence type="ECO:0000256" key="3">
    <source>
        <dbReference type="SAM" id="MobiDB-lite"/>
    </source>
</evidence>
<evidence type="ECO:0000313" key="5">
    <source>
        <dbReference type="EMBL" id="QFU84284.1"/>
    </source>
</evidence>
<dbReference type="KEGG" id="nas:GCU68_17040"/>
<dbReference type="InterPro" id="IPR050206">
    <property type="entry name" value="FtsK/SpoIIIE/SftA"/>
</dbReference>
<feature type="compositionally biased region" description="Acidic residues" evidence="3">
    <location>
        <begin position="1369"/>
        <end position="1383"/>
    </location>
</feature>
<name>A0A5P9P814_9EURY</name>
<gene>
    <name evidence="5" type="ORF">GCU68_17040</name>
</gene>
<dbReference type="InterPro" id="IPR002543">
    <property type="entry name" value="FtsK_dom"/>
</dbReference>
<keyword evidence="1" id="KW-0547">Nucleotide-binding</keyword>
<accession>A0A5P9P814</accession>
<proteinExistence type="predicted"/>
<keyword evidence="6" id="KW-1185">Reference proteome</keyword>
<dbReference type="GO" id="GO:0003677">
    <property type="term" value="F:DNA binding"/>
    <property type="evidence" value="ECO:0007669"/>
    <property type="project" value="InterPro"/>
</dbReference>
<dbReference type="Pfam" id="PF01580">
    <property type="entry name" value="FtsK_SpoIIIE"/>
    <property type="match status" value="1"/>
</dbReference>
<evidence type="ECO:0000313" key="6">
    <source>
        <dbReference type="Proteomes" id="UP000326170"/>
    </source>
</evidence>
<dbReference type="PROSITE" id="PS50901">
    <property type="entry name" value="FTSK"/>
    <property type="match status" value="1"/>
</dbReference>
<keyword evidence="2" id="KW-0067">ATP-binding</keyword>
<sequence length="1815" mass="203036">MSERFEYRLAKHLEEFLKSRPPKPGQILLAKFDSKAVTDRFAEALVDEIGVDGPPIEVAGDSILLPTYIPEEGVPTYLLRVKPEVTTQNPDDHIVVQGFATKMRNLISESANSTEPRAMLMIMDTDSSLDTLEASEDLFADDGPINLESFQNNILDPSDIESTQGSALLKGLKSVIDQNAIQAESTEILDTLCEIRDVVEDEEYDRLPNLIGDLPQFLHDDMLTEQFLTDKKNEEDLAEAVEKTLKSNLNHAKNLRRAHRAGVDTESRLKANYEESFINEVLELGNWSWAKHSKARKHEEEGKIRRFQDLEIDAADERIYNSQEEGSKIRQTLLLVAKDGDISVTAQFNADLEDTPFECIDPNGDDIGRVSKRKERVTASIEDLDPEVPHYAQFQFYVGKKTTRGKPTHQFDIAVVPEWFFRATSGTTFDVDVEEETLLLPGDTELYLEQLERLDFNFEPREVEITESGETVSFDSETTIRPRPSEVTERLSFRIAPPEGVPVEVAFLTETSSVETEEVILPLMLSAIVEPNHWGQDSFHLPDQLSINTDRGEIYRTSGKSIGLEDPALELIQIEEHIINEGTPLGREVEGDSIDFGTLIKDANEVPEALLKAYEDLFVHFKSRERTPTSDQWDQQTQKLVRNVLESYVNAAAEVGTSKTFTPSTPLRLLGTIQSTTGDKVWLTPFHPVLLAYGLRIAEWRDEELVGTADTGFRREEFVDKFSPSGIFPYRTSDTSDKLLRGLRYRENPLWQIYSPVESPGAVTPSYMERVIRDKLYTFVQAFPSLFSLHPERHLVINLVNMGDLESVVKGLFHFYRKINSSDFEPPTILLRIYGDKTEGESLDQFFNESSESRLRSTLEGKDDELVDTLRRKVHYIHEEEYVEEDQKPAHITFFRGLLKEQSGIMTDVSELPSGTLKKGLFSRESIDVEGSPDGVVYTVGFSCDEDSDELIHNVARVANALEAGAEQDSYQLGQAPKKRIESSQDTNLAKLWDNSLWVGHVQPNVGIEFYLRSEADMQRQTGKLMIHYSDQYDSSSPNYDVITSTNKRNPYLLSLQRALAKSELSGQLNTENILSTLVGVDGDLALKLQRANDTEVVEFIGFVGGLALSRTILEDSIPDHVWIPISMNELVQHDRAYRSGTTGLFQTDADGKSSDDLCFIGVPTDQTDSTIKLWLVETKGGSSKIDTGRDQIEKGIENLQGWLRPNENPADEQLLYSDFGKIILDAARRLFNYEIISKEEWVQIENRERELLEGRFDTSFLRDSEGHIGEVIRIRQNTFQSEIDSDGRVRSIEAPIDALEILSNKPAEEILPDLNMKHLQFEKPVVSPESKTSTDEGGAVSEVDVMDSGSNITHSRDQEEQPVNPEVDPADESDESTSDDTPTDISTNKEREEVHAEDDVAETSEADVEPDETPADEECKSDKDREKGKQGGDQKQSFPDIINQLSESPAPETNVNHSKLVRNLKQAFESLDIDVHPPNPNSISIGPRKVGIDVIPKEGQKIGGILRNLDTLSVQIKAHGDIVGTRVPEKGAVHLEIPHGDPRDIYLREGLKALEERTSGPLALPIGVDTKNEHHILSLVDERHALIGGATGSGKSNFLTTLVSALAITHSPEEVEISLIDPKGVDFGAFSSFPHVKAGGYFDTPDAGTEHLFNIVQEEVKQRREYLANTGVSSLAELYEHQETIDAEPLPFHVIVIDEYADLIMSADDEDSLEESVTRLAQIGRALGIVILLATQRPSADIVSGKIKANFPCRISFRLPSNTDSRVILDEPGAEDLQGAGDMIVHSQSGTRLNLQGYYLTPPDKMKIIDQLSD</sequence>
<dbReference type="PANTHER" id="PTHR22683:SF1">
    <property type="entry name" value="TYPE VII SECRETION SYSTEM PROTEIN ESSC"/>
    <property type="match status" value="1"/>
</dbReference>
<dbReference type="Proteomes" id="UP000326170">
    <property type="component" value="Plasmid unnamed1"/>
</dbReference>
<dbReference type="OrthoDB" id="241784at2157"/>
<dbReference type="RefSeq" id="WP_152943811.1">
    <property type="nucleotide sequence ID" value="NZ_CP045489.1"/>
</dbReference>
<evidence type="ECO:0000259" key="4">
    <source>
        <dbReference type="PROSITE" id="PS50901"/>
    </source>
</evidence>
<feature type="compositionally biased region" description="Acidic residues" evidence="3">
    <location>
        <begin position="1400"/>
        <end position="1417"/>
    </location>
</feature>
<feature type="compositionally biased region" description="Basic and acidic residues" evidence="3">
    <location>
        <begin position="1418"/>
        <end position="1433"/>
    </location>
</feature>
<feature type="domain" description="FtsK" evidence="4">
    <location>
        <begin position="1560"/>
        <end position="1767"/>
    </location>
</feature>
<dbReference type="GeneID" id="42302785"/>
<dbReference type="GO" id="GO:0005524">
    <property type="term" value="F:ATP binding"/>
    <property type="evidence" value="ECO:0007669"/>
    <property type="project" value="UniProtKB-KW"/>
</dbReference>
<geneLocation type="plasmid" evidence="5 6">
    <name>unnamed1</name>
</geneLocation>
<dbReference type="EMBL" id="CP045489">
    <property type="protein sequence ID" value="QFU84284.1"/>
    <property type="molecule type" value="Genomic_DNA"/>
</dbReference>
<reference evidence="5 6" key="1">
    <citation type="journal article" date="2007" name="Int. J. Syst. Evol. Microbiol.">
        <title>Natronorubrum sulfidifaciens sp. nov., an extremely haloalkaliphilic archaeon isolated from Aiding salt lake in Xin-Jiang, China.</title>
        <authorList>
            <person name="Cui H.L."/>
            <person name="Tohty D."/>
            <person name="Liu H.C."/>
            <person name="Liu S.J."/>
            <person name="Oren A."/>
            <person name="Zhou P.J."/>
        </authorList>
    </citation>
    <scope>NUCLEOTIDE SEQUENCE [LARGE SCALE GENOMIC DNA]</scope>
    <source>
        <strain evidence="5 6">7-3</strain>
        <plasmid evidence="5">unnamed1</plasmid>
    </source>
</reference>
<evidence type="ECO:0000256" key="2">
    <source>
        <dbReference type="ARBA" id="ARBA00022840"/>
    </source>
</evidence>
<organism evidence="5 6">
    <name type="scientific">Natronorubrum aibiense</name>
    <dbReference type="NCBI Taxonomy" id="348826"/>
    <lineage>
        <taxon>Archaea</taxon>
        <taxon>Methanobacteriati</taxon>
        <taxon>Methanobacteriota</taxon>
        <taxon>Stenosarchaea group</taxon>
        <taxon>Halobacteria</taxon>
        <taxon>Halobacteriales</taxon>
        <taxon>Natrialbaceae</taxon>
        <taxon>Natronorubrum</taxon>
    </lineage>
</organism>